<gene>
    <name evidence="1" type="ORF">ELQ35_05945</name>
</gene>
<keyword evidence="2" id="KW-1185">Reference proteome</keyword>
<dbReference type="EMBL" id="RYZZ01000006">
    <property type="protein sequence ID" value="RUQ31114.1"/>
    <property type="molecule type" value="Genomic_DNA"/>
</dbReference>
<dbReference type="InterPro" id="IPR042573">
    <property type="entry name" value="GNAT_acetyltra_N"/>
</dbReference>
<dbReference type="Proteomes" id="UP000267430">
    <property type="component" value="Unassembled WGS sequence"/>
</dbReference>
<dbReference type="RefSeq" id="WP_126863899.1">
    <property type="nucleotide sequence ID" value="NZ_JAUSTX010000020.1"/>
</dbReference>
<comment type="caution">
    <text evidence="1">The sequence shown here is derived from an EMBL/GenBank/DDBJ whole genome shotgun (WGS) entry which is preliminary data.</text>
</comment>
<dbReference type="Pfam" id="PF12746">
    <property type="entry name" value="GNAT_acetyltran"/>
    <property type="match status" value="1"/>
</dbReference>
<dbReference type="GO" id="GO:0016740">
    <property type="term" value="F:transferase activity"/>
    <property type="evidence" value="ECO:0007669"/>
    <property type="project" value="UniProtKB-KW"/>
</dbReference>
<dbReference type="Gene3D" id="3.40.630.30">
    <property type="match status" value="1"/>
</dbReference>
<accession>A0A3S0TZP8</accession>
<keyword evidence="1" id="KW-0808">Transferase</keyword>
<dbReference type="AlphaFoldDB" id="A0A3S0TZP8"/>
<sequence length="186" mass="21933">MVILDQSEFDNVKGKIKEKKENCPTFAYSVLDGYIRGKVYADSNFLKTVLIGTNSGIYFVAGEINNLDFNNFLFELHRQSKVEKSRFTLFSSSENWNFIIKNMFKDEIKEIRRLSYKYCHSNDSIEKKRLLGNYFIEKINAEMIKNSLEFNEKYYKDYWGSISNFIENGFGFNILHNGKIIMDPRN</sequence>
<name>A0A3S0TZP8_9BACI</name>
<dbReference type="Gene3D" id="3.40.630.110">
    <property type="entry name" value="GNAT acetyltransferase-like"/>
    <property type="match status" value="1"/>
</dbReference>
<dbReference type="OrthoDB" id="7054616at2"/>
<evidence type="ECO:0000313" key="2">
    <source>
        <dbReference type="Proteomes" id="UP000267430"/>
    </source>
</evidence>
<proteinExistence type="predicted"/>
<organism evidence="1 2">
    <name type="scientific">Peribacillus cavernae</name>
    <dbReference type="NCBI Taxonomy" id="1674310"/>
    <lineage>
        <taxon>Bacteria</taxon>
        <taxon>Bacillati</taxon>
        <taxon>Bacillota</taxon>
        <taxon>Bacilli</taxon>
        <taxon>Bacillales</taxon>
        <taxon>Bacillaceae</taxon>
        <taxon>Peribacillus</taxon>
    </lineage>
</organism>
<evidence type="ECO:0000313" key="1">
    <source>
        <dbReference type="EMBL" id="RUQ31114.1"/>
    </source>
</evidence>
<reference evidence="1 2" key="1">
    <citation type="submission" date="2018-12" db="EMBL/GenBank/DDBJ databases">
        <title>Bacillus chawlae sp. nov., Bacillus glennii sp. nov., and Bacillus saganii sp. nov. Isolated from the Vehicle Assembly Building at Kennedy Space Center where the Viking Spacecraft were Assembled.</title>
        <authorList>
            <person name="Seuylemezian A."/>
            <person name="Vaishampayan P."/>
        </authorList>
    </citation>
    <scope>NUCLEOTIDE SEQUENCE [LARGE SCALE GENOMIC DNA]</scope>
    <source>
        <strain evidence="1 2">L5</strain>
    </source>
</reference>
<dbReference type="InterPro" id="IPR027365">
    <property type="entry name" value="GNAT_acetyltra_YdfB-like"/>
</dbReference>
<protein>
    <submittedName>
        <fullName evidence="1">GNAT family N-acetyltransferase</fullName>
    </submittedName>
</protein>